<evidence type="ECO:0000256" key="2">
    <source>
        <dbReference type="ARBA" id="ARBA00022692"/>
    </source>
</evidence>
<dbReference type="EMBL" id="JBHSBC010000005">
    <property type="protein sequence ID" value="MFC3980032.1"/>
    <property type="molecule type" value="Genomic_DNA"/>
</dbReference>
<feature type="domain" description="Peptidase S54 rhomboid" evidence="6">
    <location>
        <begin position="39"/>
        <end position="171"/>
    </location>
</feature>
<dbReference type="PANTHER" id="PTHR43731">
    <property type="entry name" value="RHOMBOID PROTEASE"/>
    <property type="match status" value="1"/>
</dbReference>
<evidence type="ECO:0000313" key="7">
    <source>
        <dbReference type="EMBL" id="MFC3980032.1"/>
    </source>
</evidence>
<evidence type="ECO:0000256" key="1">
    <source>
        <dbReference type="ARBA" id="ARBA00004141"/>
    </source>
</evidence>
<keyword evidence="7" id="KW-0645">Protease</keyword>
<dbReference type="PANTHER" id="PTHR43731:SF9">
    <property type="entry name" value="SLR1461 PROTEIN"/>
    <property type="match status" value="1"/>
</dbReference>
<protein>
    <submittedName>
        <fullName evidence="7">Rhomboid family intramembrane serine protease</fullName>
        <ecNumber evidence="7">3.4.21.-</ecNumber>
    </submittedName>
</protein>
<feature type="transmembrane region" description="Helical" evidence="5">
    <location>
        <begin position="72"/>
        <end position="91"/>
    </location>
</feature>
<dbReference type="RefSeq" id="WP_386188939.1">
    <property type="nucleotide sequence ID" value="NZ_JBHSBC010000005.1"/>
</dbReference>
<evidence type="ECO:0000256" key="4">
    <source>
        <dbReference type="ARBA" id="ARBA00023136"/>
    </source>
</evidence>
<dbReference type="InterPro" id="IPR050925">
    <property type="entry name" value="Rhomboid_protease_S54"/>
</dbReference>
<feature type="transmembrane region" description="Helical" evidence="5">
    <location>
        <begin position="152"/>
        <end position="169"/>
    </location>
</feature>
<keyword evidence="3 5" id="KW-1133">Transmembrane helix</keyword>
<dbReference type="Proteomes" id="UP001595698">
    <property type="component" value="Unassembled WGS sequence"/>
</dbReference>
<dbReference type="InterPro" id="IPR035952">
    <property type="entry name" value="Rhomboid-like_sf"/>
</dbReference>
<sequence length="210" mass="22205">MVGFLALIWAVQVVNWISGYALSYQYGVRGWTPSTLPGIATSPFLHWSWEHIEANSGPLFVFGFLSAYRGVVRFLGVTGLIILVSGLGEWLTAGSTSVAVGASGVVFGYFGYVLVRGAFDRHLIDIVVGVVMALCFAYQITGGLLPQEGVAWQGHVFGFLGGLLGGWLFRNRAHAAASASAPASRAGAAKPSSPEDSRAALLKELDDLGL</sequence>
<accession>A0ABV8EYA8</accession>
<keyword evidence="4 5" id="KW-0472">Membrane</keyword>
<reference evidence="8" key="1">
    <citation type="journal article" date="2019" name="Int. J. Syst. Evol. Microbiol.">
        <title>The Global Catalogue of Microorganisms (GCM) 10K type strain sequencing project: providing services to taxonomists for standard genome sequencing and annotation.</title>
        <authorList>
            <consortium name="The Broad Institute Genomics Platform"/>
            <consortium name="The Broad Institute Genome Sequencing Center for Infectious Disease"/>
            <person name="Wu L."/>
            <person name="Ma J."/>
        </authorList>
    </citation>
    <scope>NUCLEOTIDE SEQUENCE [LARGE SCALE GENOMIC DNA]</scope>
    <source>
        <strain evidence="8">TBRC 7912</strain>
    </source>
</reference>
<dbReference type="Pfam" id="PF01694">
    <property type="entry name" value="Rhomboid"/>
    <property type="match status" value="1"/>
</dbReference>
<dbReference type="GO" id="GO:0008233">
    <property type="term" value="F:peptidase activity"/>
    <property type="evidence" value="ECO:0007669"/>
    <property type="project" value="UniProtKB-KW"/>
</dbReference>
<keyword evidence="2 5" id="KW-0812">Transmembrane</keyword>
<evidence type="ECO:0000259" key="6">
    <source>
        <dbReference type="Pfam" id="PF01694"/>
    </source>
</evidence>
<dbReference type="SUPFAM" id="SSF144091">
    <property type="entry name" value="Rhomboid-like"/>
    <property type="match status" value="1"/>
</dbReference>
<evidence type="ECO:0000313" key="8">
    <source>
        <dbReference type="Proteomes" id="UP001595698"/>
    </source>
</evidence>
<comment type="caution">
    <text evidence="7">The sequence shown here is derived from an EMBL/GenBank/DDBJ whole genome shotgun (WGS) entry which is preliminary data.</text>
</comment>
<dbReference type="EC" id="3.4.21.-" evidence="7"/>
<feature type="transmembrane region" description="Helical" evidence="5">
    <location>
        <begin position="97"/>
        <end position="115"/>
    </location>
</feature>
<feature type="transmembrane region" description="Helical" evidence="5">
    <location>
        <begin position="122"/>
        <end position="140"/>
    </location>
</feature>
<gene>
    <name evidence="7" type="ORF">ACFOYY_07865</name>
</gene>
<evidence type="ECO:0000256" key="3">
    <source>
        <dbReference type="ARBA" id="ARBA00022989"/>
    </source>
</evidence>
<dbReference type="GO" id="GO:0006508">
    <property type="term" value="P:proteolysis"/>
    <property type="evidence" value="ECO:0007669"/>
    <property type="project" value="UniProtKB-KW"/>
</dbReference>
<comment type="subcellular location">
    <subcellularLocation>
        <location evidence="1">Membrane</location>
        <topology evidence="1">Multi-pass membrane protein</topology>
    </subcellularLocation>
</comment>
<keyword evidence="7" id="KW-0378">Hydrolase</keyword>
<organism evidence="7 8">
    <name type="scientific">Streptosporangium jomthongense</name>
    <dbReference type="NCBI Taxonomy" id="1193683"/>
    <lineage>
        <taxon>Bacteria</taxon>
        <taxon>Bacillati</taxon>
        <taxon>Actinomycetota</taxon>
        <taxon>Actinomycetes</taxon>
        <taxon>Streptosporangiales</taxon>
        <taxon>Streptosporangiaceae</taxon>
        <taxon>Streptosporangium</taxon>
    </lineage>
</organism>
<dbReference type="InterPro" id="IPR022764">
    <property type="entry name" value="Peptidase_S54_rhomboid_dom"/>
</dbReference>
<proteinExistence type="predicted"/>
<dbReference type="Gene3D" id="1.20.1540.10">
    <property type="entry name" value="Rhomboid-like"/>
    <property type="match status" value="1"/>
</dbReference>
<evidence type="ECO:0000256" key="5">
    <source>
        <dbReference type="SAM" id="Phobius"/>
    </source>
</evidence>
<name>A0ABV8EYA8_9ACTN</name>
<keyword evidence="8" id="KW-1185">Reference proteome</keyword>